<feature type="domain" description="Quinolinate phosphoribosyl transferase C-terminal" evidence="3">
    <location>
        <begin position="131"/>
        <end position="319"/>
    </location>
</feature>
<dbReference type="Gene3D" id="3.90.1170.20">
    <property type="entry name" value="Quinolinate phosphoribosyl transferase, N-terminal domain"/>
    <property type="match status" value="1"/>
</dbReference>
<dbReference type="Proteomes" id="UP000184196">
    <property type="component" value="Unassembled WGS sequence"/>
</dbReference>
<dbReference type="Pfam" id="PF02749">
    <property type="entry name" value="QRPTase_N"/>
    <property type="match status" value="1"/>
</dbReference>
<name>A0A1M5D8X6_9FIRM</name>
<organism evidence="5 6">
    <name type="scientific">Desulfofundulus australicus DSM 11792</name>
    <dbReference type="NCBI Taxonomy" id="1121425"/>
    <lineage>
        <taxon>Bacteria</taxon>
        <taxon>Bacillati</taxon>
        <taxon>Bacillota</taxon>
        <taxon>Clostridia</taxon>
        <taxon>Eubacteriales</taxon>
        <taxon>Peptococcaceae</taxon>
        <taxon>Desulfofundulus</taxon>
    </lineage>
</organism>
<dbReference type="Gene3D" id="3.20.20.70">
    <property type="entry name" value="Aldolase class I"/>
    <property type="match status" value="1"/>
</dbReference>
<dbReference type="NCBIfam" id="NF006415">
    <property type="entry name" value="PRK08662.1"/>
    <property type="match status" value="1"/>
</dbReference>
<dbReference type="GO" id="GO:0004514">
    <property type="term" value="F:nicotinate-nucleotide diphosphorylase (carboxylating) activity"/>
    <property type="evidence" value="ECO:0007669"/>
    <property type="project" value="UniProtKB-EC"/>
</dbReference>
<dbReference type="InterPro" id="IPR002638">
    <property type="entry name" value="Quinolinate_PRibosylTrfase_C"/>
</dbReference>
<evidence type="ECO:0000259" key="3">
    <source>
        <dbReference type="Pfam" id="PF01729"/>
    </source>
</evidence>
<evidence type="ECO:0000313" key="6">
    <source>
        <dbReference type="Proteomes" id="UP000184196"/>
    </source>
</evidence>
<dbReference type="InterPro" id="IPR053190">
    <property type="entry name" value="NAPRTase-like"/>
</dbReference>
<dbReference type="PANTHER" id="PTHR43202:SF1">
    <property type="entry name" value="NICOTINATE PHOSPHORIBOSYLTRANSFERASE"/>
    <property type="match status" value="1"/>
</dbReference>
<evidence type="ECO:0000256" key="2">
    <source>
        <dbReference type="ARBA" id="ARBA00047445"/>
    </source>
</evidence>
<feature type="domain" description="Quinolinate phosphoribosyl transferase N-terminal" evidence="4">
    <location>
        <begin position="39"/>
        <end position="128"/>
    </location>
</feature>
<sequence>MESPRTIQNLKEVADFRVTPGERLFSASNQEIMAGWTTDIYFIKTREILRAMGLDGTEVTAEIFAGREGVLAGVPEVKTLLAGTGVEVWSLPEGEWFGEKEVVMRIHGPYDRFGIYETAILGILASSSGWATAARKCREAAGNKRVVCFGARHVHPAVAPVMERAAIVGGADGASCILGAKLAGQEPVGTLPHAVMLIVGDTVEVALAYQRTMPQGTPVIVLVDTFKDEAEEALRVARVLGKDLAAIRLDTPGERGGVTPALVKEVRARLDQAGYNHVEILVSGGLTPERIQLLSQAGADSFGVGSYISGAAPIDMTMDLKEVTGKPVAKRGRIPGITPSPRLQRIL</sequence>
<dbReference type="InterPro" id="IPR022412">
    <property type="entry name" value="Quinolinate_PRibosylTrfase_N"/>
</dbReference>
<evidence type="ECO:0000313" key="5">
    <source>
        <dbReference type="EMBL" id="SHF63381.1"/>
    </source>
</evidence>
<reference evidence="6" key="1">
    <citation type="submission" date="2016-11" db="EMBL/GenBank/DDBJ databases">
        <authorList>
            <person name="Varghese N."/>
            <person name="Submissions S."/>
        </authorList>
    </citation>
    <scope>NUCLEOTIDE SEQUENCE [LARGE SCALE GENOMIC DNA]</scope>
    <source>
        <strain evidence="6">DSM 11792</strain>
    </source>
</reference>
<accession>A0A1M5D8X6</accession>
<dbReference type="CDD" id="cd01571">
    <property type="entry name" value="NAPRTase_B"/>
    <property type="match status" value="1"/>
</dbReference>
<dbReference type="Pfam" id="PF01729">
    <property type="entry name" value="QRPTase_C"/>
    <property type="match status" value="1"/>
</dbReference>
<keyword evidence="6" id="KW-1185">Reference proteome</keyword>
<evidence type="ECO:0000256" key="1">
    <source>
        <dbReference type="ARBA" id="ARBA00022679"/>
    </source>
</evidence>
<keyword evidence="5" id="KW-0328">Glycosyltransferase</keyword>
<protein>
    <submittedName>
        <fullName evidence="5">Nicotinate phosphoribosyltransferase</fullName>
    </submittedName>
</protein>
<evidence type="ECO:0000259" key="4">
    <source>
        <dbReference type="Pfam" id="PF02749"/>
    </source>
</evidence>
<comment type="catalytic activity">
    <reaction evidence="2">
        <text>nicotinate beta-D-ribonucleotide + CO2 + diphosphate = quinolinate + 5-phospho-alpha-D-ribose 1-diphosphate + 2 H(+)</text>
        <dbReference type="Rhea" id="RHEA:12733"/>
        <dbReference type="ChEBI" id="CHEBI:15378"/>
        <dbReference type="ChEBI" id="CHEBI:16526"/>
        <dbReference type="ChEBI" id="CHEBI:29959"/>
        <dbReference type="ChEBI" id="CHEBI:33019"/>
        <dbReference type="ChEBI" id="CHEBI:57502"/>
        <dbReference type="ChEBI" id="CHEBI:58017"/>
        <dbReference type="EC" id="2.4.2.19"/>
    </reaction>
</comment>
<dbReference type="SUPFAM" id="SSF51690">
    <property type="entry name" value="Nicotinate/Quinolinate PRTase C-terminal domain-like"/>
    <property type="match status" value="1"/>
</dbReference>
<gene>
    <name evidence="5" type="ORF">SAMN02745218_02750</name>
</gene>
<dbReference type="OrthoDB" id="9770610at2"/>
<dbReference type="GO" id="GO:0009435">
    <property type="term" value="P:NAD+ biosynthetic process"/>
    <property type="evidence" value="ECO:0007669"/>
    <property type="project" value="InterPro"/>
</dbReference>
<keyword evidence="1 5" id="KW-0808">Transferase</keyword>
<dbReference type="EMBL" id="FQUW01000046">
    <property type="protein sequence ID" value="SHF63381.1"/>
    <property type="molecule type" value="Genomic_DNA"/>
</dbReference>
<dbReference type="InterPro" id="IPR013785">
    <property type="entry name" value="Aldolase_TIM"/>
</dbReference>
<dbReference type="PANTHER" id="PTHR43202">
    <property type="entry name" value="NICOTINATE-NUCLEOTIDE PYROPHOSPHORYLASE"/>
    <property type="match status" value="1"/>
</dbReference>
<dbReference type="InterPro" id="IPR035809">
    <property type="entry name" value="NAPRTase_arc-type"/>
</dbReference>
<proteinExistence type="predicted"/>
<dbReference type="AlphaFoldDB" id="A0A1M5D8X6"/>
<dbReference type="SUPFAM" id="SSF54675">
    <property type="entry name" value="Nicotinate/Quinolinate PRTase N-terminal domain-like"/>
    <property type="match status" value="1"/>
</dbReference>
<dbReference type="RefSeq" id="WP_073167257.1">
    <property type="nucleotide sequence ID" value="NZ_FQUW01000046.1"/>
</dbReference>
<dbReference type="InterPro" id="IPR036068">
    <property type="entry name" value="Nicotinate_pribotase-like_C"/>
</dbReference>
<dbReference type="InterPro" id="IPR037128">
    <property type="entry name" value="Quinolinate_PRibosylTase_N_sf"/>
</dbReference>